<dbReference type="Gene3D" id="3.80.10.10">
    <property type="entry name" value="Ribonuclease Inhibitor"/>
    <property type="match status" value="1"/>
</dbReference>
<keyword evidence="2" id="KW-1185">Reference proteome</keyword>
<dbReference type="Proteomes" id="UP001221142">
    <property type="component" value="Unassembled WGS sequence"/>
</dbReference>
<name>A0AAD7B2V5_9AGAR</name>
<proteinExistence type="predicted"/>
<dbReference type="InterPro" id="IPR032675">
    <property type="entry name" value="LRR_dom_sf"/>
</dbReference>
<dbReference type="AlphaFoldDB" id="A0AAD7B2V5"/>
<evidence type="ECO:0000313" key="2">
    <source>
        <dbReference type="Proteomes" id="UP001221142"/>
    </source>
</evidence>
<protein>
    <recommendedName>
        <fullName evidence="3">F-box domain-containing protein</fullName>
    </recommendedName>
</protein>
<evidence type="ECO:0000313" key="1">
    <source>
        <dbReference type="EMBL" id="KAJ7608417.1"/>
    </source>
</evidence>
<comment type="caution">
    <text evidence="1">The sequence shown here is derived from an EMBL/GenBank/DDBJ whole genome shotgun (WGS) entry which is preliminary data.</text>
</comment>
<evidence type="ECO:0008006" key="3">
    <source>
        <dbReference type="Google" id="ProtNLM"/>
    </source>
</evidence>
<reference evidence="1" key="1">
    <citation type="submission" date="2023-03" db="EMBL/GenBank/DDBJ databases">
        <title>Massive genome expansion in bonnet fungi (Mycena s.s.) driven by repeated elements and novel gene families across ecological guilds.</title>
        <authorList>
            <consortium name="Lawrence Berkeley National Laboratory"/>
            <person name="Harder C.B."/>
            <person name="Miyauchi S."/>
            <person name="Viragh M."/>
            <person name="Kuo A."/>
            <person name="Thoen E."/>
            <person name="Andreopoulos B."/>
            <person name="Lu D."/>
            <person name="Skrede I."/>
            <person name="Drula E."/>
            <person name="Henrissat B."/>
            <person name="Morin E."/>
            <person name="Kohler A."/>
            <person name="Barry K."/>
            <person name="LaButti K."/>
            <person name="Morin E."/>
            <person name="Salamov A."/>
            <person name="Lipzen A."/>
            <person name="Mereny Z."/>
            <person name="Hegedus B."/>
            <person name="Baldrian P."/>
            <person name="Stursova M."/>
            <person name="Weitz H."/>
            <person name="Taylor A."/>
            <person name="Grigoriev I.V."/>
            <person name="Nagy L.G."/>
            <person name="Martin F."/>
            <person name="Kauserud H."/>
        </authorList>
    </citation>
    <scope>NUCLEOTIDE SEQUENCE</scope>
    <source>
        <strain evidence="1">9284</strain>
    </source>
</reference>
<organism evidence="1 2">
    <name type="scientific">Roridomyces roridus</name>
    <dbReference type="NCBI Taxonomy" id="1738132"/>
    <lineage>
        <taxon>Eukaryota</taxon>
        <taxon>Fungi</taxon>
        <taxon>Dikarya</taxon>
        <taxon>Basidiomycota</taxon>
        <taxon>Agaricomycotina</taxon>
        <taxon>Agaricomycetes</taxon>
        <taxon>Agaricomycetidae</taxon>
        <taxon>Agaricales</taxon>
        <taxon>Marasmiineae</taxon>
        <taxon>Mycenaceae</taxon>
        <taxon>Roridomyces</taxon>
    </lineage>
</organism>
<sequence length="372" mass="40775">MRRPPISKMRKQLCGSPDVGGRVDIPAFSLPPELVSEIFLHCLPRHPDLPPVTGLESPFTLSHICRKWREIALSTPALWRGISVTLDGCRGGRRELDLLKTYLSRSGCMPLSIRLNCGALADVHGREDASPFAAPFVNAIALRSDRLEHLSLCLPIRSLPALPGPLPSLKSLTLACYEPGAQDAEACLTRSFLSAPLLRRVTLSERYREMYKPILPWSQLTALVVDLTTLAECTMFLGMAPNLIYCRLTVLVRHAPVGAVTLPHLQTLCLNVQAPKFAPTGLGDFITSLTLPALTRLQISSFFLFPASSPTTLITNLVSRSRCNLEELWIHDAPTSSGAEAQWRAALPSLSSVVLGKRDRQFGKIWDGEGAD</sequence>
<accession>A0AAD7B2V5</accession>
<dbReference type="EMBL" id="JARKIF010000045">
    <property type="protein sequence ID" value="KAJ7608417.1"/>
    <property type="molecule type" value="Genomic_DNA"/>
</dbReference>
<dbReference type="SUPFAM" id="SSF52047">
    <property type="entry name" value="RNI-like"/>
    <property type="match status" value="1"/>
</dbReference>
<gene>
    <name evidence="1" type="ORF">FB45DRAFT_387299</name>
</gene>